<proteinExistence type="predicted"/>
<dbReference type="RefSeq" id="WP_176238607.1">
    <property type="nucleotide sequence ID" value="NZ_AP024412.1"/>
</dbReference>
<evidence type="ECO:0000313" key="2">
    <source>
        <dbReference type="Proteomes" id="UP000620133"/>
    </source>
</evidence>
<sequence>MDFQEKKVLSKINYKKALVFMVTRKLRDKSYKGKIKKFTGFANVALLKVEDLQNLYIDFKITNGQAALIAIQKDEMKILAQENLEKHITLPFKKGFVRLRLIGEQTDLNFLIKKV</sequence>
<name>A0A7U9TJC2_9MOLU</name>
<reference evidence="1" key="1">
    <citation type="submission" date="2021-01" db="EMBL/GenBank/DDBJ databases">
        <title>Draft genome sequence of Acholeplasmataceae bacterium strain Mahy22.</title>
        <authorList>
            <person name="Watanabe M."/>
            <person name="Kojima H."/>
            <person name="Fukui M."/>
        </authorList>
    </citation>
    <scope>NUCLEOTIDE SEQUENCE</scope>
    <source>
        <strain evidence="1">Mahy22</strain>
    </source>
</reference>
<dbReference type="EMBL" id="AP024412">
    <property type="protein sequence ID" value="BCR35771.1"/>
    <property type="molecule type" value="Genomic_DNA"/>
</dbReference>
<evidence type="ECO:0000313" key="1">
    <source>
        <dbReference type="EMBL" id="BCR35771.1"/>
    </source>
</evidence>
<organism evidence="1 2">
    <name type="scientific">Mariniplasma anaerobium</name>
    <dbReference type="NCBI Taxonomy" id="2735436"/>
    <lineage>
        <taxon>Bacteria</taxon>
        <taxon>Bacillati</taxon>
        <taxon>Mycoplasmatota</taxon>
        <taxon>Mollicutes</taxon>
        <taxon>Acholeplasmatales</taxon>
        <taxon>Acholeplasmataceae</taxon>
        <taxon>Mariniplasma</taxon>
    </lineage>
</organism>
<keyword evidence="2" id="KW-1185">Reference proteome</keyword>
<dbReference type="AlphaFoldDB" id="A0A7U9TJC2"/>
<gene>
    <name evidence="1" type="ORF">MPAN_006640</name>
</gene>
<accession>A0A7U9TJC2</accession>
<dbReference type="KEGG" id="manr:MPAN_006640"/>
<dbReference type="Proteomes" id="UP000620133">
    <property type="component" value="Chromosome"/>
</dbReference>
<protein>
    <submittedName>
        <fullName evidence="1">Uncharacterized protein</fullName>
    </submittedName>
</protein>